<keyword evidence="3 4" id="KW-0067">ATP-binding</keyword>
<accession>A0A9D2D4C4</accession>
<feature type="domain" description="ATP-grasp" evidence="5">
    <location>
        <begin position="108"/>
        <end position="305"/>
    </location>
</feature>
<dbReference type="InterPro" id="IPR016185">
    <property type="entry name" value="PreATP-grasp_dom_sf"/>
</dbReference>
<keyword evidence="1" id="KW-0436">Ligase</keyword>
<dbReference type="InterPro" id="IPR041472">
    <property type="entry name" value="BL00235/CARNS1_N"/>
</dbReference>
<organism evidence="6 7">
    <name type="scientific">Candidatus Eubacterium avistercoris</name>
    <dbReference type="NCBI Taxonomy" id="2838567"/>
    <lineage>
        <taxon>Bacteria</taxon>
        <taxon>Bacillati</taxon>
        <taxon>Bacillota</taxon>
        <taxon>Clostridia</taxon>
        <taxon>Eubacteriales</taxon>
        <taxon>Eubacteriaceae</taxon>
        <taxon>Eubacterium</taxon>
    </lineage>
</organism>
<proteinExistence type="predicted"/>
<gene>
    <name evidence="6" type="ORF">IAA08_10145</name>
</gene>
<dbReference type="EMBL" id="DXCH01000274">
    <property type="protein sequence ID" value="HIZ08279.1"/>
    <property type="molecule type" value="Genomic_DNA"/>
</dbReference>
<dbReference type="SUPFAM" id="SSF56059">
    <property type="entry name" value="Glutathione synthetase ATP-binding domain-like"/>
    <property type="match status" value="1"/>
</dbReference>
<evidence type="ECO:0000313" key="6">
    <source>
        <dbReference type="EMBL" id="HIZ08279.1"/>
    </source>
</evidence>
<evidence type="ECO:0000259" key="5">
    <source>
        <dbReference type="PROSITE" id="PS50975"/>
    </source>
</evidence>
<dbReference type="InterPro" id="IPR011761">
    <property type="entry name" value="ATP-grasp"/>
</dbReference>
<dbReference type="PANTHER" id="PTHR43585">
    <property type="entry name" value="FUMIPYRROLE BIOSYNTHESIS PROTEIN C"/>
    <property type="match status" value="1"/>
</dbReference>
<dbReference type="AlphaFoldDB" id="A0A9D2D4C4"/>
<evidence type="ECO:0000256" key="1">
    <source>
        <dbReference type="ARBA" id="ARBA00022598"/>
    </source>
</evidence>
<keyword evidence="2 4" id="KW-0547">Nucleotide-binding</keyword>
<dbReference type="GO" id="GO:0005524">
    <property type="term" value="F:ATP binding"/>
    <property type="evidence" value="ECO:0007669"/>
    <property type="project" value="UniProtKB-UniRule"/>
</dbReference>
<dbReference type="Proteomes" id="UP000824024">
    <property type="component" value="Unassembled WGS sequence"/>
</dbReference>
<dbReference type="InterPro" id="IPR052032">
    <property type="entry name" value="ATP-dep_AA_Ligase"/>
</dbReference>
<dbReference type="Gene3D" id="3.30.1490.20">
    <property type="entry name" value="ATP-grasp fold, A domain"/>
    <property type="match status" value="1"/>
</dbReference>
<evidence type="ECO:0000256" key="2">
    <source>
        <dbReference type="ARBA" id="ARBA00022741"/>
    </source>
</evidence>
<evidence type="ECO:0000256" key="3">
    <source>
        <dbReference type="ARBA" id="ARBA00022840"/>
    </source>
</evidence>
<evidence type="ECO:0000256" key="4">
    <source>
        <dbReference type="PROSITE-ProRule" id="PRU00409"/>
    </source>
</evidence>
<dbReference type="SUPFAM" id="SSF52440">
    <property type="entry name" value="PreATP-grasp domain"/>
    <property type="match status" value="1"/>
</dbReference>
<dbReference type="GO" id="GO:0046872">
    <property type="term" value="F:metal ion binding"/>
    <property type="evidence" value="ECO:0007669"/>
    <property type="project" value="InterPro"/>
</dbReference>
<dbReference type="Pfam" id="PF18130">
    <property type="entry name" value="ATPgrasp_N"/>
    <property type="match status" value="1"/>
</dbReference>
<reference evidence="6" key="1">
    <citation type="journal article" date="2021" name="PeerJ">
        <title>Extensive microbial diversity within the chicken gut microbiome revealed by metagenomics and culture.</title>
        <authorList>
            <person name="Gilroy R."/>
            <person name="Ravi A."/>
            <person name="Getino M."/>
            <person name="Pursley I."/>
            <person name="Horton D.L."/>
            <person name="Alikhan N.F."/>
            <person name="Baker D."/>
            <person name="Gharbi K."/>
            <person name="Hall N."/>
            <person name="Watson M."/>
            <person name="Adriaenssens E.M."/>
            <person name="Foster-Nyarko E."/>
            <person name="Jarju S."/>
            <person name="Secka A."/>
            <person name="Antonio M."/>
            <person name="Oren A."/>
            <person name="Chaudhuri R.R."/>
            <person name="La Ragione R."/>
            <person name="Hildebrand F."/>
            <person name="Pallen M.J."/>
        </authorList>
    </citation>
    <scope>NUCLEOTIDE SEQUENCE</scope>
    <source>
        <strain evidence="6">CHK192-9172</strain>
    </source>
</reference>
<evidence type="ECO:0000313" key="7">
    <source>
        <dbReference type="Proteomes" id="UP000824024"/>
    </source>
</evidence>
<name>A0A9D2D4C4_9FIRM</name>
<sequence>MKCKKIMILGGGKNQIPLIEAAEKLGYYVVVCDERGDIQGKQLCDKFIHINYTDKELVLQAARKEKIDGIISNSEPAMLTVAYVSENLRLPGNSTSSIQKLLSKEKFRNLQKEAGVFAPFYRGAETPEELLEAVGEMSFPVIIKPAESSGSRGTTRLDNFDREKILEAFEKCREFSRNNRVAAEEFVKMDSLIVNEADIFVLGNEILWDGIMSTGRAAETPMLPMTYNFPARISEDNLYKLKNTVEKILKQANITHGIYNVESYFTEDQVFVIEINPRQGGNFIPKLIQEHTGIDMYKLLVSASVNDLSYYNSLKGYKRKNEFITLQTVFAKQKGSYKGLYIDQEISDYVQWTQELYKYNDFIEKGENASNVVAYADLKFGTCEEQSFFIRNIEKYIYAIVQ</sequence>
<dbReference type="Pfam" id="PF13535">
    <property type="entry name" value="ATP-grasp_4"/>
    <property type="match status" value="1"/>
</dbReference>
<dbReference type="PANTHER" id="PTHR43585:SF2">
    <property type="entry name" value="ATP-GRASP ENZYME FSQD"/>
    <property type="match status" value="1"/>
</dbReference>
<dbReference type="GO" id="GO:0016874">
    <property type="term" value="F:ligase activity"/>
    <property type="evidence" value="ECO:0007669"/>
    <property type="project" value="UniProtKB-KW"/>
</dbReference>
<dbReference type="PROSITE" id="PS50975">
    <property type="entry name" value="ATP_GRASP"/>
    <property type="match status" value="1"/>
</dbReference>
<dbReference type="Gene3D" id="3.40.50.20">
    <property type="match status" value="1"/>
</dbReference>
<comment type="caution">
    <text evidence="6">The sequence shown here is derived from an EMBL/GenBank/DDBJ whole genome shotgun (WGS) entry which is preliminary data.</text>
</comment>
<dbReference type="InterPro" id="IPR013815">
    <property type="entry name" value="ATP_grasp_subdomain_1"/>
</dbReference>
<protein>
    <submittedName>
        <fullName evidence="6">ATP-grasp domain-containing protein</fullName>
    </submittedName>
</protein>
<reference evidence="6" key="2">
    <citation type="submission" date="2021-04" db="EMBL/GenBank/DDBJ databases">
        <authorList>
            <person name="Gilroy R."/>
        </authorList>
    </citation>
    <scope>NUCLEOTIDE SEQUENCE</scope>
    <source>
        <strain evidence="6">CHK192-9172</strain>
    </source>
</reference>
<dbReference type="Gene3D" id="3.30.470.20">
    <property type="entry name" value="ATP-grasp fold, B domain"/>
    <property type="match status" value="1"/>
</dbReference>